<dbReference type="SUPFAM" id="SSF54236">
    <property type="entry name" value="Ubiquitin-like"/>
    <property type="match status" value="1"/>
</dbReference>
<protein>
    <recommendedName>
        <fullName evidence="3">Ubiquitin-like domain-containing protein</fullName>
    </recommendedName>
</protein>
<comment type="caution">
    <text evidence="1">The sequence shown here is derived from an EMBL/GenBank/DDBJ whole genome shotgun (WGS) entry which is preliminary data.</text>
</comment>
<sequence length="133" mass="14365">MRPAGSGIKQCFGLASPRNRTSVARIEKSGKSIYFQANRRAITTNNMTVKIVLTATGESFEANINDVQQLKNHIFEQKGVPQSYQMFKDASGVVMTNDIADGSTVNLSFHLKGGCEESCGCCGCGEECCCTII</sequence>
<dbReference type="AlphaFoldDB" id="A0A2P6P0W0"/>
<evidence type="ECO:0008006" key="3">
    <source>
        <dbReference type="Google" id="ProtNLM"/>
    </source>
</evidence>
<dbReference type="CDD" id="cd17039">
    <property type="entry name" value="Ubl_ubiquitin_like"/>
    <property type="match status" value="1"/>
</dbReference>
<reference evidence="1 2" key="1">
    <citation type="journal article" date="2018" name="Genome Biol. Evol.">
        <title>Multiple Roots of Fruiting Body Formation in Amoebozoa.</title>
        <authorList>
            <person name="Hillmann F."/>
            <person name="Forbes G."/>
            <person name="Novohradska S."/>
            <person name="Ferling I."/>
            <person name="Riege K."/>
            <person name="Groth M."/>
            <person name="Westermann M."/>
            <person name="Marz M."/>
            <person name="Spaller T."/>
            <person name="Winckler T."/>
            <person name="Schaap P."/>
            <person name="Glockner G."/>
        </authorList>
    </citation>
    <scope>NUCLEOTIDE SEQUENCE [LARGE SCALE GENOMIC DNA]</scope>
    <source>
        <strain evidence="1 2">Jena</strain>
    </source>
</reference>
<keyword evidence="2" id="KW-1185">Reference proteome</keyword>
<name>A0A2P6P0W0_9EUKA</name>
<proteinExistence type="predicted"/>
<dbReference type="InterPro" id="IPR029071">
    <property type="entry name" value="Ubiquitin-like_domsf"/>
</dbReference>
<evidence type="ECO:0000313" key="1">
    <source>
        <dbReference type="EMBL" id="PRP89846.1"/>
    </source>
</evidence>
<evidence type="ECO:0000313" key="2">
    <source>
        <dbReference type="Proteomes" id="UP000241769"/>
    </source>
</evidence>
<accession>A0A2P6P0W0</accession>
<dbReference type="EMBL" id="MDYQ01000001">
    <property type="protein sequence ID" value="PRP89846.1"/>
    <property type="molecule type" value="Genomic_DNA"/>
</dbReference>
<organism evidence="1 2">
    <name type="scientific">Planoprotostelium fungivorum</name>
    <dbReference type="NCBI Taxonomy" id="1890364"/>
    <lineage>
        <taxon>Eukaryota</taxon>
        <taxon>Amoebozoa</taxon>
        <taxon>Evosea</taxon>
        <taxon>Variosea</taxon>
        <taxon>Cavosteliida</taxon>
        <taxon>Cavosteliaceae</taxon>
        <taxon>Planoprotostelium</taxon>
    </lineage>
</organism>
<gene>
    <name evidence="1" type="ORF">PROFUN_00188</name>
</gene>
<dbReference type="Proteomes" id="UP000241769">
    <property type="component" value="Unassembled WGS sequence"/>
</dbReference>
<dbReference type="InParanoid" id="A0A2P6P0W0"/>